<evidence type="ECO:0000256" key="5">
    <source>
        <dbReference type="ARBA" id="ARBA00022989"/>
    </source>
</evidence>
<dbReference type="GO" id="GO:0008324">
    <property type="term" value="F:monoatomic cation transmembrane transporter activity"/>
    <property type="evidence" value="ECO:0007669"/>
    <property type="project" value="TreeGrafter"/>
</dbReference>
<accession>A0A2N3N2N2</accession>
<feature type="transmembrane region" description="Helical" evidence="8">
    <location>
        <begin position="802"/>
        <end position="821"/>
    </location>
</feature>
<feature type="transmembrane region" description="Helical" evidence="8">
    <location>
        <begin position="227"/>
        <end position="251"/>
    </location>
</feature>
<comment type="caution">
    <text evidence="10">The sequence shown here is derived from an EMBL/GenBank/DDBJ whole genome shotgun (WGS) entry which is preliminary data.</text>
</comment>
<evidence type="ECO:0000256" key="8">
    <source>
        <dbReference type="SAM" id="Phobius"/>
    </source>
</evidence>
<dbReference type="GO" id="GO:0016020">
    <property type="term" value="C:membrane"/>
    <property type="evidence" value="ECO:0007669"/>
    <property type="project" value="UniProtKB-SubCell"/>
</dbReference>
<evidence type="ECO:0000256" key="3">
    <source>
        <dbReference type="ARBA" id="ARBA00022448"/>
    </source>
</evidence>
<feature type="domain" description="Sodium/calcium exchanger membrane region" evidence="9">
    <location>
        <begin position="810"/>
        <end position="968"/>
    </location>
</feature>
<evidence type="ECO:0000259" key="9">
    <source>
        <dbReference type="Pfam" id="PF01699"/>
    </source>
</evidence>
<evidence type="ECO:0000256" key="2">
    <source>
        <dbReference type="ARBA" id="ARBA00008170"/>
    </source>
</evidence>
<feature type="transmembrane region" description="Helical" evidence="8">
    <location>
        <begin position="954"/>
        <end position="978"/>
    </location>
</feature>
<dbReference type="VEuPathDB" id="FungiDB:jhhlp_007428"/>
<feature type="transmembrane region" description="Helical" evidence="8">
    <location>
        <begin position="20"/>
        <end position="40"/>
    </location>
</feature>
<comment type="similarity">
    <text evidence="2">Belongs to the Ca(2+):cation antiporter (CaCA) (TC 2.A.19) family.</text>
</comment>
<keyword evidence="11" id="KW-1185">Reference proteome</keyword>
<dbReference type="PANTHER" id="PTHR12266:SF0">
    <property type="entry name" value="MITOCHONDRIAL SODIUM_CALCIUM EXCHANGER PROTEIN"/>
    <property type="match status" value="1"/>
</dbReference>
<dbReference type="STRING" id="41688.A0A2N3N2N2"/>
<gene>
    <name evidence="10" type="ORF">jhhlp_007428</name>
</gene>
<evidence type="ECO:0000256" key="6">
    <source>
        <dbReference type="ARBA" id="ARBA00023136"/>
    </source>
</evidence>
<dbReference type="OrthoDB" id="407410at2759"/>
<feature type="compositionally biased region" description="Low complexity" evidence="7">
    <location>
        <begin position="458"/>
        <end position="474"/>
    </location>
</feature>
<dbReference type="InParanoid" id="A0A2N3N2N2"/>
<dbReference type="GO" id="GO:0006874">
    <property type="term" value="P:intracellular calcium ion homeostasis"/>
    <property type="evidence" value="ECO:0007669"/>
    <property type="project" value="TreeGrafter"/>
</dbReference>
<evidence type="ECO:0000256" key="7">
    <source>
        <dbReference type="SAM" id="MobiDB-lite"/>
    </source>
</evidence>
<feature type="transmembrane region" description="Helical" evidence="8">
    <location>
        <begin position="203"/>
        <end position="221"/>
    </location>
</feature>
<evidence type="ECO:0000313" key="11">
    <source>
        <dbReference type="Proteomes" id="UP000233524"/>
    </source>
</evidence>
<organism evidence="10 11">
    <name type="scientific">Lomentospora prolificans</name>
    <dbReference type="NCBI Taxonomy" id="41688"/>
    <lineage>
        <taxon>Eukaryota</taxon>
        <taxon>Fungi</taxon>
        <taxon>Dikarya</taxon>
        <taxon>Ascomycota</taxon>
        <taxon>Pezizomycotina</taxon>
        <taxon>Sordariomycetes</taxon>
        <taxon>Hypocreomycetidae</taxon>
        <taxon>Microascales</taxon>
        <taxon>Microascaceae</taxon>
        <taxon>Lomentospora</taxon>
    </lineage>
</organism>
<feature type="transmembrane region" description="Helical" evidence="8">
    <location>
        <begin position="96"/>
        <end position="119"/>
    </location>
</feature>
<feature type="transmembrane region" description="Helical" evidence="8">
    <location>
        <begin position="169"/>
        <end position="191"/>
    </location>
</feature>
<dbReference type="EMBL" id="NLAX01001034">
    <property type="protein sequence ID" value="PKS06677.1"/>
    <property type="molecule type" value="Genomic_DNA"/>
</dbReference>
<dbReference type="PANTHER" id="PTHR12266">
    <property type="entry name" value="NA+/CA2+ K+ INDEPENDENT EXCHANGER"/>
    <property type="match status" value="1"/>
</dbReference>
<keyword evidence="6 8" id="KW-0472">Membrane</keyword>
<dbReference type="Proteomes" id="UP000233524">
    <property type="component" value="Unassembled WGS sequence"/>
</dbReference>
<feature type="transmembrane region" description="Helical" evidence="8">
    <location>
        <begin position="775"/>
        <end position="796"/>
    </location>
</feature>
<reference evidence="10 11" key="1">
    <citation type="journal article" date="2017" name="G3 (Bethesda)">
        <title>First Draft Genome Sequence of the Pathogenic Fungus Lomentospora prolificans (Formerly Scedosporium prolificans).</title>
        <authorList>
            <person name="Luo R."/>
            <person name="Zimin A."/>
            <person name="Workman R."/>
            <person name="Fan Y."/>
            <person name="Pertea G."/>
            <person name="Grossman N."/>
            <person name="Wear M.P."/>
            <person name="Jia B."/>
            <person name="Miller H."/>
            <person name="Casadevall A."/>
            <person name="Timp W."/>
            <person name="Zhang S.X."/>
            <person name="Salzberg S.L."/>
        </authorList>
    </citation>
    <scope>NUCLEOTIDE SEQUENCE [LARGE SCALE GENOMIC DNA]</scope>
    <source>
        <strain evidence="10 11">JHH-5317</strain>
    </source>
</reference>
<proteinExistence type="inferred from homology"/>
<feature type="region of interest" description="Disordered" evidence="7">
    <location>
        <begin position="406"/>
        <end position="441"/>
    </location>
</feature>
<feature type="transmembrane region" description="Helical" evidence="8">
    <location>
        <begin position="919"/>
        <end position="942"/>
    </location>
</feature>
<feature type="region of interest" description="Disordered" evidence="7">
    <location>
        <begin position="455"/>
        <end position="492"/>
    </location>
</feature>
<keyword evidence="3" id="KW-0813">Transport</keyword>
<comment type="subcellular location">
    <subcellularLocation>
        <location evidence="1">Membrane</location>
        <topology evidence="1">Multi-pass membrane protein</topology>
    </subcellularLocation>
</comment>
<protein>
    <recommendedName>
        <fullName evidence="9">Sodium/calcium exchanger membrane region domain-containing protein</fullName>
    </recommendedName>
</protein>
<feature type="transmembrane region" description="Helical" evidence="8">
    <location>
        <begin position="828"/>
        <end position="850"/>
    </location>
</feature>
<keyword evidence="4 8" id="KW-0812">Transmembrane</keyword>
<evidence type="ECO:0000256" key="4">
    <source>
        <dbReference type="ARBA" id="ARBA00022692"/>
    </source>
</evidence>
<dbReference type="AlphaFoldDB" id="A0A2N3N2N2"/>
<feature type="transmembrane region" description="Helical" evidence="8">
    <location>
        <begin position="870"/>
        <end position="898"/>
    </location>
</feature>
<name>A0A2N3N2N2_9PEZI</name>
<feature type="domain" description="Sodium/calcium exchanger membrane region" evidence="9">
    <location>
        <begin position="107"/>
        <end position="245"/>
    </location>
</feature>
<dbReference type="InterPro" id="IPR044880">
    <property type="entry name" value="NCX_ion-bd_dom_sf"/>
</dbReference>
<dbReference type="Pfam" id="PF01699">
    <property type="entry name" value="Na_Ca_ex"/>
    <property type="match status" value="2"/>
</dbReference>
<sequence length="983" mass="106963">MSLIAPSKGRPSAWLRRRPFYAAFAIASFLILSSYLQAFLSGVHSESAALYPRAGSVECRDVHHAQDVCAFVRANCDDEQPGLVPYLTLYYCTFGYARIAGFVLLLIWLGLLFSTIGIAASDFFTPNLQTIASVLSMPENLTGVTFLAVGNGSPDLFSTVMSMRSNSAAMAVGELIGAASFITAIVAGSIVMISEFKVDKRSFVRDLLFFIFAVCLTLSFLLDGHLHFFECVIMIAYYGFYVLFVSGAHWYSTAQARRAALAENRARAIEAVVEANGEARYEDYPGSTAHDARAQALSIHSARGSTSSMPRIEIEGDRTTEDEEDEGRERGKWIAAEIASNMRVRRPTVSRRPTAAFIRPSLVGALELNSAFEHFRKESRSRPDYLGHLRRHSVQNVPRVARIRSDAPTRPTIAVDPTSPPSRERAHSHTGNVAEVTPHTSEPALPTQVLELRHENNLPGSPSGSLAPSRAASSTKSFQLDGNLAVPPIPPPGARQDYFITTAGSARPSPRLESLHLHIPSRRSSTSEHSDTLSPFPGYVESPMPMSPNSEAGPPSFGLPPPTITSPNWILAEGDGETEIPNRYKWWPYFLLPAPEVIMATLFPMLQNWSEKTFADAFVSVLSVPSFFLLSITLPVVDARGSEIEDASDGSASSATNPPRWQTANDEWELFRRHRRSTIASNRTLGYHSVSPRSPASIDEGMALGVGRLALPKIVRHPDVAFGEADLEEVLTTSDEGAGWTKWQVLLQTLAGPPFSVFIACSVVMEQPTEQVVDAVRWSLVASGVLFLTVLLTTKADQRPRYHSLLCFPGFLVSVSWIAVIAGEVVGVLKAIGVIWSISEAILGLTIFAAGNSVGDWVSDYTIASLGSPVMAFAGCIGGPMLNILLGISTGGLIGMASKARRKKEKHPDRPIVYEPYKIRISGSLVVSAATLLLTLLALLTFVSLNKWVFSRRLGIGLISLWCISTGVNLMIEILGLWTEVST</sequence>
<feature type="region of interest" description="Disordered" evidence="7">
    <location>
        <begin position="520"/>
        <end position="556"/>
    </location>
</feature>
<keyword evidence="5 8" id="KW-1133">Transmembrane helix</keyword>
<evidence type="ECO:0000256" key="1">
    <source>
        <dbReference type="ARBA" id="ARBA00004141"/>
    </source>
</evidence>
<dbReference type="Gene3D" id="1.20.1420.30">
    <property type="entry name" value="NCX, central ion-binding region"/>
    <property type="match status" value="2"/>
</dbReference>
<evidence type="ECO:0000313" key="10">
    <source>
        <dbReference type="EMBL" id="PKS06677.1"/>
    </source>
</evidence>
<dbReference type="InterPro" id="IPR004837">
    <property type="entry name" value="NaCa_Exmemb"/>
</dbReference>
<dbReference type="InterPro" id="IPR051359">
    <property type="entry name" value="CaCA_antiporter"/>
</dbReference>
<dbReference type="FunCoup" id="A0A2N3N2N2">
    <property type="interactions" value="11"/>
</dbReference>